<dbReference type="CDD" id="cd02440">
    <property type="entry name" value="AdoMet_MTases"/>
    <property type="match status" value="1"/>
</dbReference>
<keyword evidence="2" id="KW-0812">Transmembrane</keyword>
<dbReference type="STRING" id="51642.NSMM_800058"/>
<dbReference type="OrthoDB" id="9761985at2"/>
<feature type="transmembrane region" description="Helical" evidence="2">
    <location>
        <begin position="44"/>
        <end position="64"/>
    </location>
</feature>
<keyword evidence="1" id="KW-0620">Polyamine biosynthesis</keyword>
<dbReference type="SUPFAM" id="SSF53335">
    <property type="entry name" value="S-adenosyl-L-methionine-dependent methyltransferases"/>
    <property type="match status" value="1"/>
</dbReference>
<feature type="transmembrane region" description="Helical" evidence="2">
    <location>
        <begin position="177"/>
        <end position="197"/>
    </location>
</feature>
<dbReference type="NCBIfam" id="NF037959">
    <property type="entry name" value="MFS_SpdSyn"/>
    <property type="match status" value="1"/>
</dbReference>
<dbReference type="Proteomes" id="UP000198729">
    <property type="component" value="Unassembled WGS sequence"/>
</dbReference>
<dbReference type="RefSeq" id="WP_090288140.1">
    <property type="nucleotide sequence ID" value="NZ_FMWO01000092.1"/>
</dbReference>
<dbReference type="GO" id="GO:0006596">
    <property type="term" value="P:polyamine biosynthetic process"/>
    <property type="evidence" value="ECO:0007669"/>
    <property type="project" value="UniProtKB-KW"/>
</dbReference>
<dbReference type="AlphaFoldDB" id="A0A1G5SI53"/>
<protein>
    <recommendedName>
        <fullName evidence="5">Spermidine synthase</fullName>
    </recommendedName>
</protein>
<sequence>MNSPAGQKLPYWWLYCTVFLTGASVMVIELLGTRLIAPFYGASLYVWASLISVTMIALAIGYYAGGHWADHAKRTGLALIIALAGLLTLLIPWMTAPVLLATDSLGLQMGTFTSTLILFTPSLIMLGMVGPFAVKLATDSLSGVGASTGSIYAVSTVGSVVGTLLLGFYLFPRIGSREIFVGVGLGLFVLATLVAFFERKHISLRYSLIPVILLALPGVMLSPGGLSPSNAANLPANAVGHAAQPYQVRFERESLYGWVRVLDNSVANMRLLMADASTIGAASISHGENLMTYQKIVELIPRLAPGIERALLIGQGAGHMATDLLQFGITTDTIEIDPAVAEAAQNYFDFKPTGNHIIGDARYEIRKLQGSYDLIILDVFTGGAEPVHLLTEETLQQIDDLLSKRGILALNFVSFLDTGENIALASVGKTLAQVFMHQLIFISELGVDFNDFIFIASQHPLRIEDEQLSRTQQAWLESRLLTIDNSRGLILTDNFNPLEALQTRKSEHYRQLIVETVGTSQFVR</sequence>
<gene>
    <name evidence="3" type="ORF">NSMM_800058</name>
</gene>
<dbReference type="EMBL" id="FMWO01000092">
    <property type="protein sequence ID" value="SCZ86864.1"/>
    <property type="molecule type" value="Genomic_DNA"/>
</dbReference>
<evidence type="ECO:0000313" key="3">
    <source>
        <dbReference type="EMBL" id="SCZ86864.1"/>
    </source>
</evidence>
<proteinExistence type="predicted"/>
<organism evidence="3 4">
    <name type="scientific">Nitrosomonas mobilis</name>
    <dbReference type="NCBI Taxonomy" id="51642"/>
    <lineage>
        <taxon>Bacteria</taxon>
        <taxon>Pseudomonadati</taxon>
        <taxon>Pseudomonadota</taxon>
        <taxon>Betaproteobacteria</taxon>
        <taxon>Nitrosomonadales</taxon>
        <taxon>Nitrosomonadaceae</taxon>
        <taxon>Nitrosomonas</taxon>
    </lineage>
</organism>
<feature type="transmembrane region" description="Helical" evidence="2">
    <location>
        <begin position="116"/>
        <end position="137"/>
    </location>
</feature>
<keyword evidence="2" id="KW-1133">Transmembrane helix</keyword>
<dbReference type="Gene3D" id="1.20.1250.20">
    <property type="entry name" value="MFS general substrate transporter like domains"/>
    <property type="match status" value="1"/>
</dbReference>
<feature type="transmembrane region" description="Helical" evidence="2">
    <location>
        <begin position="12"/>
        <end position="32"/>
    </location>
</feature>
<feature type="transmembrane region" description="Helical" evidence="2">
    <location>
        <begin position="76"/>
        <end position="96"/>
    </location>
</feature>
<evidence type="ECO:0000256" key="1">
    <source>
        <dbReference type="ARBA" id="ARBA00023115"/>
    </source>
</evidence>
<dbReference type="Gene3D" id="3.40.50.150">
    <property type="entry name" value="Vaccinia Virus protein VP39"/>
    <property type="match status" value="1"/>
</dbReference>
<evidence type="ECO:0000256" key="2">
    <source>
        <dbReference type="SAM" id="Phobius"/>
    </source>
</evidence>
<evidence type="ECO:0008006" key="5">
    <source>
        <dbReference type="Google" id="ProtNLM"/>
    </source>
</evidence>
<keyword evidence="2" id="KW-0472">Membrane</keyword>
<evidence type="ECO:0000313" key="4">
    <source>
        <dbReference type="Proteomes" id="UP000198729"/>
    </source>
</evidence>
<keyword evidence="4" id="KW-1185">Reference proteome</keyword>
<reference evidence="3 4" key="1">
    <citation type="submission" date="2016-10" db="EMBL/GenBank/DDBJ databases">
        <authorList>
            <person name="de Groot N.N."/>
        </authorList>
    </citation>
    <scope>NUCLEOTIDE SEQUENCE [LARGE SCALE GENOMIC DNA]</scope>
    <source>
        <strain evidence="3">1</strain>
    </source>
</reference>
<dbReference type="InterPro" id="IPR036259">
    <property type="entry name" value="MFS_trans_sf"/>
</dbReference>
<accession>A0A1G5SI53</accession>
<dbReference type="PANTHER" id="PTHR43317">
    <property type="entry name" value="THERMOSPERMINE SYNTHASE ACAULIS5"/>
    <property type="match status" value="1"/>
</dbReference>
<dbReference type="InterPro" id="IPR029063">
    <property type="entry name" value="SAM-dependent_MTases_sf"/>
</dbReference>
<dbReference type="PANTHER" id="PTHR43317:SF1">
    <property type="entry name" value="THERMOSPERMINE SYNTHASE ACAULIS5"/>
    <property type="match status" value="1"/>
</dbReference>
<name>A0A1G5SI53_9PROT</name>
<feature type="transmembrane region" description="Helical" evidence="2">
    <location>
        <begin position="149"/>
        <end position="171"/>
    </location>
</feature>